<feature type="compositionally biased region" description="Basic residues" evidence="1">
    <location>
        <begin position="242"/>
        <end position="266"/>
    </location>
</feature>
<dbReference type="VEuPathDB" id="FungiDB:HMPREF1120_08228"/>
<feature type="domain" description="Gag1-like clamp" evidence="2">
    <location>
        <begin position="165"/>
        <end position="419"/>
    </location>
</feature>
<evidence type="ECO:0000313" key="3">
    <source>
        <dbReference type="EMBL" id="EHY60260.1"/>
    </source>
</evidence>
<dbReference type="AlphaFoldDB" id="H6C833"/>
<accession>H6C833</accession>
<feature type="compositionally biased region" description="Low complexity" evidence="1">
    <location>
        <begin position="530"/>
        <end position="540"/>
    </location>
</feature>
<feature type="compositionally biased region" description="Low complexity" evidence="1">
    <location>
        <begin position="227"/>
        <end position="241"/>
    </location>
</feature>
<dbReference type="InterPro" id="IPR025124">
    <property type="entry name" value="Gag1-like_clamp"/>
</dbReference>
<feature type="compositionally biased region" description="Polar residues" evidence="1">
    <location>
        <begin position="307"/>
        <end position="316"/>
    </location>
</feature>
<dbReference type="PANTHER" id="PTHR28065:SF1">
    <property type="entry name" value="DUF4050 DOMAIN-CONTAINING PROTEIN"/>
    <property type="match status" value="1"/>
</dbReference>
<evidence type="ECO:0000313" key="4">
    <source>
        <dbReference type="Proteomes" id="UP000007304"/>
    </source>
</evidence>
<dbReference type="Proteomes" id="UP000007304">
    <property type="component" value="Unassembled WGS sequence"/>
</dbReference>
<reference evidence="3" key="1">
    <citation type="submission" date="2011-07" db="EMBL/GenBank/DDBJ databases">
        <title>The Genome Sequence of Exophiala (Wangiella) dermatitidis NIH/UT8656.</title>
        <authorList>
            <consortium name="The Broad Institute Genome Sequencing Platform"/>
            <person name="Cuomo C."/>
            <person name="Wang Z."/>
            <person name="Hunicke-Smith S."/>
            <person name="Szanislo P.J."/>
            <person name="Earl A."/>
            <person name="Young S.K."/>
            <person name="Zeng Q."/>
            <person name="Gargeya S."/>
            <person name="Fitzgerald M."/>
            <person name="Haas B."/>
            <person name="Abouelleil A."/>
            <person name="Alvarado L."/>
            <person name="Arachchi H.M."/>
            <person name="Berlin A."/>
            <person name="Brown A."/>
            <person name="Chapman S.B."/>
            <person name="Chen Z."/>
            <person name="Dunbar C."/>
            <person name="Freedman E."/>
            <person name="Gearin G."/>
            <person name="Gellesch M."/>
            <person name="Goldberg J."/>
            <person name="Griggs A."/>
            <person name="Gujja S."/>
            <person name="Heiman D."/>
            <person name="Howarth C."/>
            <person name="Larson L."/>
            <person name="Lui A."/>
            <person name="MacDonald P.J.P."/>
            <person name="Montmayeur A."/>
            <person name="Murphy C."/>
            <person name="Neiman D."/>
            <person name="Pearson M."/>
            <person name="Priest M."/>
            <person name="Roberts A."/>
            <person name="Saif S."/>
            <person name="Shea T."/>
            <person name="Shenoy N."/>
            <person name="Sisk P."/>
            <person name="Stolte C."/>
            <person name="Sykes S."/>
            <person name="Wortman J."/>
            <person name="Nusbaum C."/>
            <person name="Birren B."/>
        </authorList>
    </citation>
    <scope>NUCLEOTIDE SEQUENCE</scope>
    <source>
        <strain evidence="3">NIH/UT8656</strain>
    </source>
</reference>
<dbReference type="STRING" id="858893.H6C833"/>
<dbReference type="RefSeq" id="XP_009160721.1">
    <property type="nucleotide sequence ID" value="XM_009162473.1"/>
</dbReference>
<dbReference type="OrthoDB" id="5422958at2759"/>
<feature type="region of interest" description="Disordered" evidence="1">
    <location>
        <begin position="224"/>
        <end position="362"/>
    </location>
</feature>
<feature type="compositionally biased region" description="Polar residues" evidence="1">
    <location>
        <begin position="39"/>
        <end position="57"/>
    </location>
</feature>
<dbReference type="OMA" id="WKSDGQW"/>
<proteinExistence type="predicted"/>
<dbReference type="PANTHER" id="PTHR28065">
    <property type="entry name" value="FREQUENIN"/>
    <property type="match status" value="1"/>
</dbReference>
<feature type="region of interest" description="Disordered" evidence="1">
    <location>
        <begin position="1"/>
        <end position="88"/>
    </location>
</feature>
<dbReference type="Pfam" id="PF13259">
    <property type="entry name" value="clamp_Gag1-like"/>
    <property type="match status" value="1"/>
</dbReference>
<dbReference type="InterPro" id="IPR053274">
    <property type="entry name" value="Fluconazole_resistance"/>
</dbReference>
<dbReference type="EMBL" id="JH226136">
    <property type="protein sequence ID" value="EHY60260.1"/>
    <property type="molecule type" value="Genomic_DNA"/>
</dbReference>
<evidence type="ECO:0000259" key="2">
    <source>
        <dbReference type="Pfam" id="PF13259"/>
    </source>
</evidence>
<protein>
    <recommendedName>
        <fullName evidence="2">Gag1-like clamp domain-containing protein</fullName>
    </recommendedName>
</protein>
<dbReference type="InParanoid" id="H6C833"/>
<feature type="region of interest" description="Disordered" evidence="1">
    <location>
        <begin position="513"/>
        <end position="546"/>
    </location>
</feature>
<dbReference type="HOGENOM" id="CLU_036307_2_0_1"/>
<dbReference type="GeneID" id="20312867"/>
<gene>
    <name evidence="3" type="ORF">HMPREF1120_08228</name>
</gene>
<dbReference type="eggNOG" id="ENOG502SRCS">
    <property type="taxonomic scope" value="Eukaryota"/>
</dbReference>
<name>H6C833_EXODN</name>
<sequence length="546" mass="59466">MSPPDTPALSPIRTLNRPSLRTPAPVESHTHSHNHSSSPFLHNLTQRLRKGSNASSHSGEHPSPLSATGPLSPPPMAADPVKKTESSRAARRMLFSLIRDDWEYPSTNVTEGEDETTPGPVPARVPIGFRLREVAQSDIEIEEGVLSKRGLRPSNNRTASSSTNPYKFESPDAVGDFVAQRLRRRRRLLEEEMKWNEGLRIWTQRRDAWTGAVKHKPITLDAGTIPSSNTGSTSATAVAATNKHHAHKSSFWHPHLHIPGHEHHHHSSEPEPHDDDATHGDKDNPTGPHQAYQPSPNSDHSDPNSHANSNSNATPSPQSPSMDNSNSNGNSNNTSNNPPSDPNNTDEIHPGEPGSGPWIPIYPPLLPQEDVLRDRIKPQAYPTIYSKVVVQSMTPNVPIPLKHMIPALVEGWKAEGSWPPQPAAVAAQDVKKGRRSSAFAKWRREHHFDSKAAEHHAGVVNEDGKSRVRRSIGMMRKVLGGVGTGNDDDDGGLGELGFEFREQDEEEALKNVTLNTGNLKQGDGPGQRDGNANANANAAGAEDRGA</sequence>
<keyword evidence="4" id="KW-1185">Reference proteome</keyword>
<feature type="compositionally biased region" description="Low complexity" evidence="1">
    <location>
        <begin position="319"/>
        <end position="345"/>
    </location>
</feature>
<evidence type="ECO:0000256" key="1">
    <source>
        <dbReference type="SAM" id="MobiDB-lite"/>
    </source>
</evidence>
<feature type="compositionally biased region" description="Basic and acidic residues" evidence="1">
    <location>
        <begin position="267"/>
        <end position="284"/>
    </location>
</feature>
<organism evidence="3 4">
    <name type="scientific">Exophiala dermatitidis (strain ATCC 34100 / CBS 525.76 / NIH/UT8656)</name>
    <name type="common">Black yeast</name>
    <name type="synonym">Wangiella dermatitidis</name>
    <dbReference type="NCBI Taxonomy" id="858893"/>
    <lineage>
        <taxon>Eukaryota</taxon>
        <taxon>Fungi</taxon>
        <taxon>Dikarya</taxon>
        <taxon>Ascomycota</taxon>
        <taxon>Pezizomycotina</taxon>
        <taxon>Eurotiomycetes</taxon>
        <taxon>Chaetothyriomycetidae</taxon>
        <taxon>Chaetothyriales</taxon>
        <taxon>Herpotrichiellaceae</taxon>
        <taxon>Exophiala</taxon>
    </lineage>
</organism>